<evidence type="ECO:0000256" key="5">
    <source>
        <dbReference type="ARBA" id="ARBA00022691"/>
    </source>
</evidence>
<dbReference type="EC" id="2.1.1.-" evidence="6"/>
<dbReference type="GO" id="GO:0032259">
    <property type="term" value="P:methylation"/>
    <property type="evidence" value="ECO:0007669"/>
    <property type="project" value="UniProtKB-KW"/>
</dbReference>
<dbReference type="InterPro" id="IPR003682">
    <property type="entry name" value="rRNA_ssu_MeTfrase_G"/>
</dbReference>
<protein>
    <recommendedName>
        <fullName evidence="6">Ribosomal RNA small subunit methyltransferase G</fullName>
        <ecNumber evidence="6">2.1.1.-</ecNumber>
    </recommendedName>
    <alternativeName>
        <fullName evidence="6">16S rRNA 7-methylguanosine methyltransferase</fullName>
        <shortName evidence="6">16S rRNA m7G methyltransferase</shortName>
    </alternativeName>
</protein>
<evidence type="ECO:0000256" key="2">
    <source>
        <dbReference type="ARBA" id="ARBA00022552"/>
    </source>
</evidence>
<feature type="binding site" evidence="6">
    <location>
        <position position="77"/>
    </location>
    <ligand>
        <name>S-adenosyl-L-methionine</name>
        <dbReference type="ChEBI" id="CHEBI:59789"/>
    </ligand>
</feature>
<keyword evidence="1 6" id="KW-0963">Cytoplasm</keyword>
<dbReference type="EMBL" id="JAIEZQ010000001">
    <property type="protein sequence ID" value="MBY9074179.1"/>
    <property type="molecule type" value="Genomic_DNA"/>
</dbReference>
<feature type="binding site" evidence="6">
    <location>
        <position position="82"/>
    </location>
    <ligand>
        <name>S-adenosyl-L-methionine</name>
        <dbReference type="ChEBI" id="CHEBI:59789"/>
    </ligand>
</feature>
<sequence>MSDSVSRETPPPPASAAGVFSTHLPLAVRYADLLATDGVVRGLIGPREVPRLWERHLVNCALLGRAIPEGTDVCDIGSGAGLPGLVLALARPDLSVTLVEPLLRRTAFLDEAVQALGLDNVEVVRARAEELHGHREFSVVTSRAVAPLDRLLGWSMPLVREGGALVAMKGSSVQEEIVTAKTALRRYGAGAVTVVEYGSDLIDPPTTVLRVEATRPSRLGLDALRPSRSARRATKSPTPRTSRTKKGR</sequence>
<keyword evidence="5 6" id="KW-0949">S-adenosyl-L-methionine</keyword>
<reference evidence="8 9" key="1">
    <citation type="submission" date="2021-08" db="EMBL/GenBank/DDBJ databases">
        <title>Nocardioides bacterium WL0053 sp. nov., isolated from the sediment.</title>
        <authorList>
            <person name="Wang L."/>
            <person name="Zhang D."/>
            <person name="Zhang A."/>
        </authorList>
    </citation>
    <scope>NUCLEOTIDE SEQUENCE [LARGE SCALE GENOMIC DNA]</scope>
    <source>
        <strain evidence="8 9">WL0053</strain>
    </source>
</reference>
<keyword evidence="4 6" id="KW-0808">Transferase</keyword>
<dbReference type="SUPFAM" id="SSF53335">
    <property type="entry name" value="S-adenosyl-L-methionine-dependent methyltransferases"/>
    <property type="match status" value="1"/>
</dbReference>
<dbReference type="Proteomes" id="UP000754710">
    <property type="component" value="Unassembled WGS sequence"/>
</dbReference>
<gene>
    <name evidence="6 8" type="primary">rsmG</name>
    <name evidence="8" type="ORF">K1X13_05000</name>
</gene>
<evidence type="ECO:0000256" key="4">
    <source>
        <dbReference type="ARBA" id="ARBA00022679"/>
    </source>
</evidence>
<dbReference type="HAMAP" id="MF_00074">
    <property type="entry name" value="16SrRNA_methyltr_G"/>
    <property type="match status" value="1"/>
</dbReference>
<evidence type="ECO:0000313" key="9">
    <source>
        <dbReference type="Proteomes" id="UP000754710"/>
    </source>
</evidence>
<dbReference type="CDD" id="cd02440">
    <property type="entry name" value="AdoMet_MTases"/>
    <property type="match status" value="1"/>
</dbReference>
<dbReference type="Gene3D" id="3.40.50.150">
    <property type="entry name" value="Vaccinia Virus protein VP39"/>
    <property type="match status" value="1"/>
</dbReference>
<keyword evidence="2 6" id="KW-0698">rRNA processing</keyword>
<evidence type="ECO:0000256" key="7">
    <source>
        <dbReference type="SAM" id="MobiDB-lite"/>
    </source>
</evidence>
<dbReference type="InterPro" id="IPR029063">
    <property type="entry name" value="SAM-dependent_MTases_sf"/>
</dbReference>
<dbReference type="NCBIfam" id="TIGR00138">
    <property type="entry name" value="rsmG_gidB"/>
    <property type="match status" value="1"/>
</dbReference>
<comment type="caution">
    <text evidence="8">The sequence shown here is derived from an EMBL/GenBank/DDBJ whole genome shotgun (WGS) entry which is preliminary data.</text>
</comment>
<name>A0ABS7RGM1_9ACTN</name>
<comment type="caution">
    <text evidence="6">Lacks conserved residue(s) required for the propagation of feature annotation.</text>
</comment>
<comment type="similarity">
    <text evidence="6">Belongs to the methyltransferase superfamily. RNA methyltransferase RsmG family.</text>
</comment>
<evidence type="ECO:0000256" key="6">
    <source>
        <dbReference type="HAMAP-Rule" id="MF_00074"/>
    </source>
</evidence>
<evidence type="ECO:0000256" key="3">
    <source>
        <dbReference type="ARBA" id="ARBA00022603"/>
    </source>
</evidence>
<feature type="region of interest" description="Disordered" evidence="7">
    <location>
        <begin position="221"/>
        <end position="248"/>
    </location>
</feature>
<evidence type="ECO:0000313" key="8">
    <source>
        <dbReference type="EMBL" id="MBY9074179.1"/>
    </source>
</evidence>
<feature type="binding site" evidence="6">
    <location>
        <position position="143"/>
    </location>
    <ligand>
        <name>S-adenosyl-L-methionine</name>
        <dbReference type="ChEBI" id="CHEBI:59789"/>
    </ligand>
</feature>
<comment type="subcellular location">
    <subcellularLocation>
        <location evidence="6">Cytoplasm</location>
    </subcellularLocation>
</comment>
<evidence type="ECO:0000256" key="1">
    <source>
        <dbReference type="ARBA" id="ARBA00022490"/>
    </source>
</evidence>
<accession>A0ABS7RGM1</accession>
<feature type="binding site" evidence="6">
    <location>
        <begin position="128"/>
        <end position="129"/>
    </location>
    <ligand>
        <name>S-adenosyl-L-methionine</name>
        <dbReference type="ChEBI" id="CHEBI:59789"/>
    </ligand>
</feature>
<comment type="function">
    <text evidence="6">Specifically methylates the N7 position of a guanine in 16S rRNA.</text>
</comment>
<keyword evidence="9" id="KW-1185">Reference proteome</keyword>
<organism evidence="8 9">
    <name type="scientific">Nocardioides jiangsuensis</name>
    <dbReference type="NCBI Taxonomy" id="2866161"/>
    <lineage>
        <taxon>Bacteria</taxon>
        <taxon>Bacillati</taxon>
        <taxon>Actinomycetota</taxon>
        <taxon>Actinomycetes</taxon>
        <taxon>Propionibacteriales</taxon>
        <taxon>Nocardioidaceae</taxon>
        <taxon>Nocardioides</taxon>
    </lineage>
</organism>
<proteinExistence type="inferred from homology"/>
<dbReference type="Pfam" id="PF02527">
    <property type="entry name" value="GidB"/>
    <property type="match status" value="1"/>
</dbReference>
<dbReference type="PANTHER" id="PTHR31760:SF0">
    <property type="entry name" value="S-ADENOSYL-L-METHIONINE-DEPENDENT METHYLTRANSFERASES SUPERFAMILY PROTEIN"/>
    <property type="match status" value="1"/>
</dbReference>
<keyword evidence="3 6" id="KW-0489">Methyltransferase</keyword>
<dbReference type="GO" id="GO:0008168">
    <property type="term" value="F:methyltransferase activity"/>
    <property type="evidence" value="ECO:0007669"/>
    <property type="project" value="UniProtKB-KW"/>
</dbReference>
<dbReference type="PANTHER" id="PTHR31760">
    <property type="entry name" value="S-ADENOSYL-L-METHIONINE-DEPENDENT METHYLTRANSFERASES SUPERFAMILY PROTEIN"/>
    <property type="match status" value="1"/>
</dbReference>